<evidence type="ECO:0000313" key="1">
    <source>
        <dbReference type="EMBL" id="CAB4632283.1"/>
    </source>
</evidence>
<dbReference type="AlphaFoldDB" id="A0A6J6J6Z6"/>
<protein>
    <submittedName>
        <fullName evidence="1">Unannotated protein</fullName>
    </submittedName>
</protein>
<proteinExistence type="predicted"/>
<dbReference type="EMBL" id="CAEZVC010000118">
    <property type="protein sequence ID" value="CAB4632283.1"/>
    <property type="molecule type" value="Genomic_DNA"/>
</dbReference>
<accession>A0A6J6J6Z6</accession>
<gene>
    <name evidence="1" type="ORF">UFOPK1906_01543</name>
</gene>
<name>A0A6J6J6Z6_9ZZZZ</name>
<sequence>MDTRWVLRVELAKRNGLAADFKGSVQGTMRPMRVAVADTAHTECVERFEFDAIDGAIGMADFDGRRFHFASTLLPLEFVTNVADLFRFDDVRTPRGRIG</sequence>
<reference evidence="1" key="1">
    <citation type="submission" date="2020-05" db="EMBL/GenBank/DDBJ databases">
        <authorList>
            <person name="Chiriac C."/>
            <person name="Salcher M."/>
            <person name="Ghai R."/>
            <person name="Kavagutti S V."/>
        </authorList>
    </citation>
    <scope>NUCLEOTIDE SEQUENCE</scope>
</reference>
<organism evidence="1">
    <name type="scientific">freshwater metagenome</name>
    <dbReference type="NCBI Taxonomy" id="449393"/>
    <lineage>
        <taxon>unclassified sequences</taxon>
        <taxon>metagenomes</taxon>
        <taxon>ecological metagenomes</taxon>
    </lineage>
</organism>